<organism evidence="4 5">
    <name type="scientific">Jatrophihabitans endophyticus</name>
    <dbReference type="NCBI Taxonomy" id="1206085"/>
    <lineage>
        <taxon>Bacteria</taxon>
        <taxon>Bacillati</taxon>
        <taxon>Actinomycetota</taxon>
        <taxon>Actinomycetes</taxon>
        <taxon>Jatrophihabitantales</taxon>
        <taxon>Jatrophihabitantaceae</taxon>
        <taxon>Jatrophihabitans</taxon>
    </lineage>
</organism>
<protein>
    <submittedName>
        <fullName evidence="4">Phospholipid/cholesterol/gamma-HCH transport system substrate-binding protein</fullName>
    </submittedName>
</protein>
<dbReference type="PROSITE" id="PS51257">
    <property type="entry name" value="PROKAR_LIPOPROTEIN"/>
    <property type="match status" value="1"/>
</dbReference>
<feature type="domain" description="Mce/MlaD" evidence="2">
    <location>
        <begin position="42"/>
        <end position="115"/>
    </location>
</feature>
<dbReference type="RefSeq" id="WP_143168023.1">
    <property type="nucleotide sequence ID" value="NZ_FQVU01000002.1"/>
</dbReference>
<dbReference type="InterPro" id="IPR024516">
    <property type="entry name" value="Mce_C"/>
</dbReference>
<name>A0A1M5GQ80_9ACTN</name>
<evidence type="ECO:0000259" key="3">
    <source>
        <dbReference type="Pfam" id="PF11887"/>
    </source>
</evidence>
<evidence type="ECO:0000256" key="1">
    <source>
        <dbReference type="SAM" id="MobiDB-lite"/>
    </source>
</evidence>
<evidence type="ECO:0000313" key="4">
    <source>
        <dbReference type="EMBL" id="SHG05843.1"/>
    </source>
</evidence>
<dbReference type="OrthoDB" id="9774928at2"/>
<dbReference type="Pfam" id="PF11887">
    <property type="entry name" value="Mce4_CUP1"/>
    <property type="match status" value="1"/>
</dbReference>
<dbReference type="GO" id="GO:0005576">
    <property type="term" value="C:extracellular region"/>
    <property type="evidence" value="ECO:0007669"/>
    <property type="project" value="TreeGrafter"/>
</dbReference>
<dbReference type="AlphaFoldDB" id="A0A1M5GQ80"/>
<feature type="region of interest" description="Disordered" evidence="1">
    <location>
        <begin position="345"/>
        <end position="373"/>
    </location>
</feature>
<dbReference type="Pfam" id="PF02470">
    <property type="entry name" value="MlaD"/>
    <property type="match status" value="1"/>
</dbReference>
<dbReference type="NCBIfam" id="TIGR00996">
    <property type="entry name" value="Mtu_fam_mce"/>
    <property type="match status" value="1"/>
</dbReference>
<evidence type="ECO:0000259" key="2">
    <source>
        <dbReference type="Pfam" id="PF02470"/>
    </source>
</evidence>
<reference evidence="4 5" key="1">
    <citation type="submission" date="2016-11" db="EMBL/GenBank/DDBJ databases">
        <authorList>
            <person name="Jaros S."/>
            <person name="Januszkiewicz K."/>
            <person name="Wedrychowicz H."/>
        </authorList>
    </citation>
    <scope>NUCLEOTIDE SEQUENCE [LARGE SCALE GENOMIC DNA]</scope>
    <source>
        <strain evidence="4 5">DSM 45627</strain>
    </source>
</reference>
<dbReference type="PANTHER" id="PTHR33371:SF15">
    <property type="entry name" value="LIPOPROTEIN LPRN"/>
    <property type="match status" value="1"/>
</dbReference>
<sequence length="373" mass="39357">MRARRLVAVATAGVLALSGCGFKGLYSTPLPGGADLGDHPFEVTAYFDDALDLVPQSAVKVNDVAVGKVTAISLDGWSAKVTMDVNDSVKLPANATAEIAQTSLLGEKYVSLDPPTGTASAQRLRGGSRILLDHTRSAAEVEQVLGALSLLLNEGGISQLRIIGNELVSALKGREPQIKDLLKQLNTFVGTLDNQKTDITNALDSIDRLSATLDRQKKVLTDALDTYPAALRVLAQERAKFTKLLTSLDRLGTVATKVIDGTQSNLVTSLKALTPTLRQLRASGDFLPKSLRVLGTFPFPLGTTRQLVKGDYANLNLYLNLDLTETLCGLSKALCSGLNTSSASTSKAGDSAGHSGSSAQVRQMPGVLVESGR</sequence>
<dbReference type="EMBL" id="FQVU01000002">
    <property type="protein sequence ID" value="SHG05843.1"/>
    <property type="molecule type" value="Genomic_DNA"/>
</dbReference>
<evidence type="ECO:0000313" key="5">
    <source>
        <dbReference type="Proteomes" id="UP000186132"/>
    </source>
</evidence>
<proteinExistence type="predicted"/>
<dbReference type="InterPro" id="IPR003399">
    <property type="entry name" value="Mce/MlaD"/>
</dbReference>
<dbReference type="PANTHER" id="PTHR33371">
    <property type="entry name" value="INTERMEMBRANE PHOSPHOLIPID TRANSPORT SYSTEM BINDING PROTEIN MLAD-RELATED"/>
    <property type="match status" value="1"/>
</dbReference>
<dbReference type="InterPro" id="IPR052336">
    <property type="entry name" value="MlaD_Phospholipid_Transporter"/>
</dbReference>
<keyword evidence="5" id="KW-1185">Reference proteome</keyword>
<feature type="domain" description="Mammalian cell entry C-terminal" evidence="3">
    <location>
        <begin position="120"/>
        <end position="281"/>
    </location>
</feature>
<dbReference type="Proteomes" id="UP000186132">
    <property type="component" value="Unassembled WGS sequence"/>
</dbReference>
<accession>A0A1M5GQ80</accession>
<feature type="compositionally biased region" description="Low complexity" evidence="1">
    <location>
        <begin position="346"/>
        <end position="359"/>
    </location>
</feature>
<gene>
    <name evidence="4" type="ORF">SAMN05443575_1252</name>
</gene>
<dbReference type="InterPro" id="IPR005693">
    <property type="entry name" value="Mce"/>
</dbReference>
<dbReference type="STRING" id="1206085.SAMN05443575_1252"/>